<gene>
    <name evidence="8" type="ORF">J8273_5949</name>
</gene>
<feature type="domain" description="Protein kinase" evidence="7">
    <location>
        <begin position="1461"/>
        <end position="1727"/>
    </location>
</feature>
<feature type="transmembrane region" description="Helical" evidence="5">
    <location>
        <begin position="1364"/>
        <end position="1392"/>
    </location>
</feature>
<dbReference type="OrthoDB" id="339325at2759"/>
<reference evidence="8" key="1">
    <citation type="submission" date="2021-05" db="EMBL/GenBank/DDBJ databases">
        <title>A free-living protist that lacks canonical eukaryotic 1 DNA replication and segregation systems.</title>
        <authorList>
            <person name="Salas-Leiva D.E."/>
            <person name="Tromer E.C."/>
            <person name="Curtis B.A."/>
            <person name="Jerlstrom-Hultqvist J."/>
            <person name="Kolisko M."/>
            <person name="Yi Z."/>
            <person name="Salas-Leiva J.S."/>
            <person name="Gallot-Lavallee L."/>
            <person name="Kops G.J.P.L."/>
            <person name="Archibald J.M."/>
            <person name="Simpson A.G.B."/>
            <person name="Roger A.J."/>
        </authorList>
    </citation>
    <scope>NUCLEOTIDE SEQUENCE</scope>
    <source>
        <strain evidence="8">BICM</strain>
    </source>
</reference>
<feature type="transmembrane region" description="Helical" evidence="5">
    <location>
        <begin position="528"/>
        <end position="556"/>
    </location>
</feature>
<sequence length="1744" mass="190745">MILHRSCIILFFILSLLVADSACLDIYSFVDGMIPNNGLLHRVLERLKDQEESFQDSMFSIDHIVVTSNQTVNVTDPTPYHPGQENFPTQAAVGTYTLVLPTHGQDIYVYTRAAGEYQFDLSGPAQTLTWPMEDTGAATFLFFASILKMNNNGDVVICREPIVNPTATVGYSHGVRCRYYDLDTETLTYTENTGLPAGWGGYTAGLTSVQLSHPMGWTDGAFVLSVANTSLQTISVEVWEGVSFDYLGSRRFTLDEGGQGYLFGYAVDVNDDTIFIGTPFAMTVFQCPIANTTGPMDMADCDSLIFGAMPMGMFSSSLSAADGYMLVTAPRAALSVAFPYMTETRTLPDSSSFTMHRLPDSMEDAFVFEWDNPFALPAEYTTARGGFSAVAGALGDVHLIYFPGPTDAHRTAMTADLSATMLWDTTRDMDEPLWGIVRPHMGSPAQVDFHETHDWVEPVSVVVGRHLHDEDTTHTVHELWVFTVGLATDFADVYIILFIAFVAAVALIVLLLAALLAAVFVVSSLSSVLFMLAIIVGAGLVFGTLGGLVASVAFLVRWSFRMVRMRRQRAETKAELAQLNIRPDHPIFSTILDFYVPPSQIQETTLIASGGFGSVSRAVYKGQVVAVKKMHELIQSDPKAMDEFAREARSLVNLRHRHVVGFVGATLKLPNIFLVTEYCQLGSLDQYLATLRNKQQLSGARLTDLLAQAAEGLAFVHSRRFIHRDVKAANFFVGVEDYVALGRPKQRIVVKVGDLGLAVSTKNKTISNVGTPGYSAPEVHQETYTNKVDVFSFGVTMWACFSGREPFDDIPDAHPMQILQMVAAGRRPQLDAVPAEVAPLVQRCWQAEADSRPTMREVAIALRHLEGEVMTANPDATVYRYDSVTTFTSTNFSDFGRGLKIFERSENLHIILPQPENNRVDDYILTKGPGTSPTFTIEHFHTFTSSRDMPRYGHFTALTDDLLFLSGSYQIEVYGWDRISAVWQDTPVVVDSYPGAGFSDESSLFIAVNKDNDLLTVKPIPFDNTTDGTVAHTHCSGGTAPTCSPLTLMPEPAGLVRPFGYSTYLGHGLAFLPRPSPTEPADFFVGAMYNGTSFQGTVISYSGGGAASELVTLVNDTMAYFNGHTFEVHDDTTRSLFFTLMGGTVTTARDGDCLLWAGTGLSRVYVACVSTGSVSWVDNDDNDGPDAAVNFGYFITVAGDIVGITADATVNHRPGTKEVDLEAQSSKLWLFRLGLGQFDFYAAPKLALRNASVDVLGHGPVFGLTQLPTSLPRLPRSHEDWYGADYESALYPMGDDILVATRHLNTSVSAESPGSVVSLYYLTPLSEPVLRPWIRGAINGGRDLIWGMLFEDNATIRTAMQAAALGLVLIFAVLTTGLALIGGTIFAAWHVILLIGDVIVTAGGLVTAVGAVLYGVLQGVRLMQRRAQRKETKAELALLNITPDHALFKLIFSFYVPPSQIQETTLIASGGFGSVSRAVYKGQVVAVKKMHELIQSDPKAMDEFAREARSLVNLRHRHVVGFVGATLKLPNIFLVTEYCQLGSLDQYLATLRNKQQLSGARLTDLLAQAAEGLAFVHSRRFIHRDVKAANFFVGVEDYVALGRPKQRIVVKVGDLGLAVSTKNKTISNVGTPGYSAPEVHQETYTNKVDVFSFGVTMWACFSGREPFDDIPDAHPMQILQMVAAGRRPQLDAVPAEVAPLVQRCWQAEADSRPTMREVAIALRHLEGEVMTANPTHLRGRMTTM</sequence>
<keyword evidence="2" id="KW-0547">Nucleotide-binding</keyword>
<evidence type="ECO:0000256" key="6">
    <source>
        <dbReference type="SAM" id="SignalP"/>
    </source>
</evidence>
<dbReference type="InterPro" id="IPR051681">
    <property type="entry name" value="Ser/Thr_Kinases-Pseudokinases"/>
</dbReference>
<keyword evidence="6" id="KW-0732">Signal</keyword>
<protein>
    <submittedName>
        <fullName evidence="8">Protein tyrosine kinase</fullName>
    </submittedName>
</protein>
<dbReference type="PANTHER" id="PTHR44329">
    <property type="entry name" value="SERINE/THREONINE-PROTEIN KINASE TNNI3K-RELATED"/>
    <property type="match status" value="1"/>
</dbReference>
<evidence type="ECO:0000256" key="2">
    <source>
        <dbReference type="ARBA" id="ARBA00022741"/>
    </source>
</evidence>
<dbReference type="SMART" id="SM00220">
    <property type="entry name" value="S_TKc"/>
    <property type="match status" value="2"/>
</dbReference>
<dbReference type="Gene3D" id="1.10.510.10">
    <property type="entry name" value="Transferase(Phosphotransferase) domain 1"/>
    <property type="match status" value="2"/>
</dbReference>
<name>A0A8J6BWR1_9EUKA</name>
<keyword evidence="5" id="KW-0812">Transmembrane</keyword>
<organism evidence="8 9">
    <name type="scientific">Carpediemonas membranifera</name>
    <dbReference type="NCBI Taxonomy" id="201153"/>
    <lineage>
        <taxon>Eukaryota</taxon>
        <taxon>Metamonada</taxon>
        <taxon>Carpediemonas-like organisms</taxon>
        <taxon>Carpediemonas</taxon>
    </lineage>
</organism>
<keyword evidence="4" id="KW-0067">ATP-binding</keyword>
<feature type="domain" description="Protein kinase" evidence="7">
    <location>
        <begin position="601"/>
        <end position="867"/>
    </location>
</feature>
<feature type="transmembrane region" description="Helical" evidence="5">
    <location>
        <begin position="493"/>
        <end position="522"/>
    </location>
</feature>
<dbReference type="PRINTS" id="PR00109">
    <property type="entry name" value="TYRKINASE"/>
</dbReference>
<evidence type="ECO:0000313" key="9">
    <source>
        <dbReference type="Proteomes" id="UP000717585"/>
    </source>
</evidence>
<keyword evidence="9" id="KW-1185">Reference proteome</keyword>
<dbReference type="Proteomes" id="UP000717585">
    <property type="component" value="Unassembled WGS sequence"/>
</dbReference>
<comment type="caution">
    <text evidence="8">The sequence shown here is derived from an EMBL/GenBank/DDBJ whole genome shotgun (WGS) entry which is preliminary data.</text>
</comment>
<dbReference type="GO" id="GO:0004674">
    <property type="term" value="F:protein serine/threonine kinase activity"/>
    <property type="evidence" value="ECO:0007669"/>
    <property type="project" value="TreeGrafter"/>
</dbReference>
<dbReference type="Gene3D" id="3.30.200.20">
    <property type="entry name" value="Phosphorylase Kinase, domain 1"/>
    <property type="match status" value="2"/>
</dbReference>
<keyword evidence="1" id="KW-0808">Transferase</keyword>
<dbReference type="PROSITE" id="PS50011">
    <property type="entry name" value="PROTEIN_KINASE_DOM"/>
    <property type="match status" value="2"/>
</dbReference>
<proteinExistence type="predicted"/>
<evidence type="ECO:0000256" key="3">
    <source>
        <dbReference type="ARBA" id="ARBA00022777"/>
    </source>
</evidence>
<feature type="signal peptide" evidence="6">
    <location>
        <begin position="1"/>
        <end position="23"/>
    </location>
</feature>
<dbReference type="InterPro" id="IPR000719">
    <property type="entry name" value="Prot_kinase_dom"/>
</dbReference>
<evidence type="ECO:0000313" key="8">
    <source>
        <dbReference type="EMBL" id="KAG9392691.1"/>
    </source>
</evidence>
<keyword evidence="3 8" id="KW-0418">Kinase</keyword>
<dbReference type="SUPFAM" id="SSF56112">
    <property type="entry name" value="Protein kinase-like (PK-like)"/>
    <property type="match status" value="2"/>
</dbReference>
<evidence type="ECO:0000256" key="1">
    <source>
        <dbReference type="ARBA" id="ARBA00022679"/>
    </source>
</evidence>
<dbReference type="EMBL" id="JAHDYR010000034">
    <property type="protein sequence ID" value="KAG9392691.1"/>
    <property type="molecule type" value="Genomic_DNA"/>
</dbReference>
<keyword evidence="5" id="KW-0472">Membrane</keyword>
<dbReference type="Pfam" id="PF07714">
    <property type="entry name" value="PK_Tyr_Ser-Thr"/>
    <property type="match status" value="2"/>
</dbReference>
<feature type="transmembrane region" description="Helical" evidence="5">
    <location>
        <begin position="1398"/>
        <end position="1417"/>
    </location>
</feature>
<dbReference type="GO" id="GO:0005524">
    <property type="term" value="F:ATP binding"/>
    <property type="evidence" value="ECO:0007669"/>
    <property type="project" value="UniProtKB-KW"/>
</dbReference>
<dbReference type="InterPro" id="IPR008271">
    <property type="entry name" value="Ser/Thr_kinase_AS"/>
</dbReference>
<dbReference type="InterPro" id="IPR011009">
    <property type="entry name" value="Kinase-like_dom_sf"/>
</dbReference>
<evidence type="ECO:0000256" key="4">
    <source>
        <dbReference type="ARBA" id="ARBA00022840"/>
    </source>
</evidence>
<evidence type="ECO:0000256" key="5">
    <source>
        <dbReference type="SAM" id="Phobius"/>
    </source>
</evidence>
<accession>A0A8J6BWR1</accession>
<keyword evidence="5" id="KW-1133">Transmembrane helix</keyword>
<feature type="chain" id="PRO_5035197887" evidence="6">
    <location>
        <begin position="24"/>
        <end position="1744"/>
    </location>
</feature>
<evidence type="ECO:0000259" key="7">
    <source>
        <dbReference type="PROSITE" id="PS50011"/>
    </source>
</evidence>
<dbReference type="PANTHER" id="PTHR44329:SF288">
    <property type="entry name" value="MITOGEN-ACTIVATED PROTEIN KINASE KINASE KINASE 20"/>
    <property type="match status" value="1"/>
</dbReference>
<dbReference type="PROSITE" id="PS00108">
    <property type="entry name" value="PROTEIN_KINASE_ST"/>
    <property type="match status" value="2"/>
</dbReference>
<dbReference type="InterPro" id="IPR001245">
    <property type="entry name" value="Ser-Thr/Tyr_kinase_cat_dom"/>
</dbReference>